<dbReference type="GO" id="GO:0008734">
    <property type="term" value="F:L-aspartate oxidase activity"/>
    <property type="evidence" value="ECO:0007669"/>
    <property type="project" value="UniProtKB-EC"/>
</dbReference>
<evidence type="ECO:0000256" key="8">
    <source>
        <dbReference type="ARBA" id="ARBA00022827"/>
    </source>
</evidence>
<keyword evidence="8" id="KW-0274">FAD</keyword>
<dbReference type="Gene3D" id="3.50.50.60">
    <property type="entry name" value="FAD/NAD(P)-binding domain"/>
    <property type="match status" value="1"/>
</dbReference>
<evidence type="ECO:0000256" key="4">
    <source>
        <dbReference type="ARBA" id="ARBA00012173"/>
    </source>
</evidence>
<organism evidence="13 14">
    <name type="scientific">Peptoniphilus stercorisuis</name>
    <dbReference type="NCBI Taxonomy" id="1436965"/>
    <lineage>
        <taxon>Bacteria</taxon>
        <taxon>Bacillati</taxon>
        <taxon>Bacillota</taxon>
        <taxon>Tissierellia</taxon>
        <taxon>Tissierellales</taxon>
        <taxon>Peptoniphilaceae</taxon>
        <taxon>Peptoniphilus</taxon>
    </lineage>
</organism>
<evidence type="ECO:0000259" key="12">
    <source>
        <dbReference type="Pfam" id="PF00890"/>
    </source>
</evidence>
<keyword evidence="6" id="KW-0285">Flavoprotein</keyword>
<evidence type="ECO:0000256" key="6">
    <source>
        <dbReference type="ARBA" id="ARBA00022630"/>
    </source>
</evidence>
<dbReference type="NCBIfam" id="NF004820">
    <property type="entry name" value="PRK06175.1"/>
    <property type="match status" value="1"/>
</dbReference>
<keyword evidence="7" id="KW-0662">Pyridine nucleotide biosynthesis</keyword>
<protein>
    <recommendedName>
        <fullName evidence="5">L-aspartate oxidase</fullName>
        <ecNumber evidence="4">1.4.3.16</ecNumber>
    </recommendedName>
    <alternativeName>
        <fullName evidence="10">Quinolinate synthase B</fullName>
    </alternativeName>
</protein>
<dbReference type="PANTHER" id="PTHR42716">
    <property type="entry name" value="L-ASPARTATE OXIDASE"/>
    <property type="match status" value="1"/>
</dbReference>
<keyword evidence="9 13" id="KW-0560">Oxidoreductase</keyword>
<dbReference type="Gene3D" id="3.90.700.10">
    <property type="entry name" value="Succinate dehydrogenase/fumarate reductase flavoprotein, catalytic domain"/>
    <property type="match status" value="1"/>
</dbReference>
<evidence type="ECO:0000313" key="14">
    <source>
        <dbReference type="Proteomes" id="UP001519306"/>
    </source>
</evidence>
<dbReference type="EMBL" id="JAGGLJ010000020">
    <property type="protein sequence ID" value="MBP2026084.1"/>
    <property type="molecule type" value="Genomic_DNA"/>
</dbReference>
<evidence type="ECO:0000256" key="10">
    <source>
        <dbReference type="ARBA" id="ARBA00030386"/>
    </source>
</evidence>
<accession>A0ABS4KE82</accession>
<comment type="cofactor">
    <cofactor evidence="1">
        <name>FAD</name>
        <dbReference type="ChEBI" id="CHEBI:57692"/>
    </cofactor>
</comment>
<keyword evidence="14" id="KW-1185">Reference proteome</keyword>
<comment type="catalytic activity">
    <reaction evidence="11">
        <text>L-aspartate + O2 = iminosuccinate + H2O2</text>
        <dbReference type="Rhea" id="RHEA:25876"/>
        <dbReference type="ChEBI" id="CHEBI:15379"/>
        <dbReference type="ChEBI" id="CHEBI:16240"/>
        <dbReference type="ChEBI" id="CHEBI:29991"/>
        <dbReference type="ChEBI" id="CHEBI:77875"/>
        <dbReference type="EC" id="1.4.3.16"/>
    </reaction>
    <physiologicalReaction direction="left-to-right" evidence="11">
        <dbReference type="Rhea" id="RHEA:25877"/>
    </physiologicalReaction>
</comment>
<dbReference type="RefSeq" id="WP_210061959.1">
    <property type="nucleotide sequence ID" value="NZ_JAGGLJ010000020.1"/>
</dbReference>
<dbReference type="SUPFAM" id="SSF51905">
    <property type="entry name" value="FAD/NAD(P)-binding domain"/>
    <property type="match status" value="1"/>
</dbReference>
<evidence type="ECO:0000256" key="9">
    <source>
        <dbReference type="ARBA" id="ARBA00023002"/>
    </source>
</evidence>
<name>A0ABS4KE82_9FIRM</name>
<dbReference type="SUPFAM" id="SSF56425">
    <property type="entry name" value="Succinate dehydrogenase/fumarate reductase flavoprotein, catalytic domain"/>
    <property type="match status" value="1"/>
</dbReference>
<evidence type="ECO:0000256" key="3">
    <source>
        <dbReference type="ARBA" id="ARBA00008562"/>
    </source>
</evidence>
<comment type="similarity">
    <text evidence="3">Belongs to the FAD-dependent oxidoreductase 2 family. NadB subfamily.</text>
</comment>
<evidence type="ECO:0000256" key="5">
    <source>
        <dbReference type="ARBA" id="ARBA00021901"/>
    </source>
</evidence>
<evidence type="ECO:0000256" key="2">
    <source>
        <dbReference type="ARBA" id="ARBA00004950"/>
    </source>
</evidence>
<sequence>MMNYDVIIVGSGLAGTMTALELDKSLNILLITKKSLEDCNSYLAQGGICVLKNNEDRESFIEDTLRAGHYKNKKSSVEILVDESISGIDRLIYYGVNFSKTNNIYDYTKEGGHSTNRILHCNDETGKYIMLSLFEELKKRKNIKILEDTEVIDLIKKENRCFGVITKDNKYFASNTILATGGLGGIFKHTTNFSHIKGDGIAMAIRNNVKVKDISYIQIHPTTLYENSNNRRFLISESVRGEGAIILNHKNKRFTNELMPRDIVSRAIYDEMRKENVEYEYLSMREVGVEKIESRFPMIYENLINKGIDPKTENLKIVPSEHYTMGGIEVDEYSKTSLEGLFAVGEVSNTGVHGKNRLASNSLLESVVYGRKLANYINKNFERFNVDIDLKERFINLEKNTELIKEIIKEDERVKEYIN</sequence>
<dbReference type="PANTHER" id="PTHR42716:SF2">
    <property type="entry name" value="L-ASPARTATE OXIDASE, CHLOROPLASTIC"/>
    <property type="match status" value="1"/>
</dbReference>
<evidence type="ECO:0000256" key="7">
    <source>
        <dbReference type="ARBA" id="ARBA00022642"/>
    </source>
</evidence>
<evidence type="ECO:0000256" key="11">
    <source>
        <dbReference type="ARBA" id="ARBA00048305"/>
    </source>
</evidence>
<dbReference type="Proteomes" id="UP001519306">
    <property type="component" value="Unassembled WGS sequence"/>
</dbReference>
<evidence type="ECO:0000313" key="13">
    <source>
        <dbReference type="EMBL" id="MBP2026084.1"/>
    </source>
</evidence>
<dbReference type="InterPro" id="IPR005288">
    <property type="entry name" value="NadB"/>
</dbReference>
<comment type="caution">
    <text evidence="13">The sequence shown here is derived from an EMBL/GenBank/DDBJ whole genome shotgun (WGS) entry which is preliminary data.</text>
</comment>
<feature type="domain" description="FAD-dependent oxidoreductase 2 FAD-binding" evidence="12">
    <location>
        <begin position="5"/>
        <end position="363"/>
    </location>
</feature>
<evidence type="ECO:0000256" key="1">
    <source>
        <dbReference type="ARBA" id="ARBA00001974"/>
    </source>
</evidence>
<dbReference type="PRINTS" id="PR00368">
    <property type="entry name" value="FADPNR"/>
</dbReference>
<dbReference type="InterPro" id="IPR027477">
    <property type="entry name" value="Succ_DH/fumarate_Rdtase_cat_sf"/>
</dbReference>
<dbReference type="EC" id="1.4.3.16" evidence="4"/>
<proteinExistence type="inferred from homology"/>
<reference evidence="13 14" key="1">
    <citation type="submission" date="2021-03" db="EMBL/GenBank/DDBJ databases">
        <title>Genomic Encyclopedia of Type Strains, Phase IV (KMG-IV): sequencing the most valuable type-strain genomes for metagenomic binning, comparative biology and taxonomic classification.</title>
        <authorList>
            <person name="Goeker M."/>
        </authorList>
    </citation>
    <scope>NUCLEOTIDE SEQUENCE [LARGE SCALE GENOMIC DNA]</scope>
    <source>
        <strain evidence="13 14">DSM 27563</strain>
    </source>
</reference>
<dbReference type="InterPro" id="IPR036188">
    <property type="entry name" value="FAD/NAD-bd_sf"/>
</dbReference>
<dbReference type="InterPro" id="IPR003953">
    <property type="entry name" value="FAD-dep_OxRdtase_2_FAD-bd"/>
</dbReference>
<dbReference type="Pfam" id="PF00890">
    <property type="entry name" value="FAD_binding_2"/>
    <property type="match status" value="1"/>
</dbReference>
<comment type="pathway">
    <text evidence="2">Cofactor biosynthesis; NAD(+) biosynthesis; iminoaspartate from L-aspartate (oxidase route): step 1/1.</text>
</comment>
<gene>
    <name evidence="13" type="ORF">J2Z71_001642</name>
</gene>